<keyword evidence="2" id="KW-1185">Reference proteome</keyword>
<dbReference type="Proteomes" id="UP001283361">
    <property type="component" value="Unassembled WGS sequence"/>
</dbReference>
<reference evidence="1" key="1">
    <citation type="journal article" date="2023" name="G3 (Bethesda)">
        <title>A reference genome for the long-term kleptoplast-retaining sea slug Elysia crispata morphotype clarki.</title>
        <authorList>
            <person name="Eastman K.E."/>
            <person name="Pendleton A.L."/>
            <person name="Shaikh M.A."/>
            <person name="Suttiyut T."/>
            <person name="Ogas R."/>
            <person name="Tomko P."/>
            <person name="Gavelis G."/>
            <person name="Widhalm J.R."/>
            <person name="Wisecaver J.H."/>
        </authorList>
    </citation>
    <scope>NUCLEOTIDE SEQUENCE</scope>
    <source>
        <strain evidence="1">ECLA1</strain>
    </source>
</reference>
<gene>
    <name evidence="1" type="ORF">RRG08_046926</name>
</gene>
<accession>A0AAE1A8U6</accession>
<organism evidence="1 2">
    <name type="scientific">Elysia crispata</name>
    <name type="common">lettuce slug</name>
    <dbReference type="NCBI Taxonomy" id="231223"/>
    <lineage>
        <taxon>Eukaryota</taxon>
        <taxon>Metazoa</taxon>
        <taxon>Spiralia</taxon>
        <taxon>Lophotrochozoa</taxon>
        <taxon>Mollusca</taxon>
        <taxon>Gastropoda</taxon>
        <taxon>Heterobranchia</taxon>
        <taxon>Euthyneura</taxon>
        <taxon>Panpulmonata</taxon>
        <taxon>Sacoglossa</taxon>
        <taxon>Placobranchoidea</taxon>
        <taxon>Plakobranchidae</taxon>
        <taxon>Elysia</taxon>
    </lineage>
</organism>
<dbReference type="AlphaFoldDB" id="A0AAE1A8U6"/>
<proteinExistence type="predicted"/>
<protein>
    <submittedName>
        <fullName evidence="1">Uncharacterized protein</fullName>
    </submittedName>
</protein>
<sequence length="115" mass="13352">MFLGFYEHSNSDYGDVKQFRDRQLIAKIQPDQLSVLGCPGLSSSCNTCVESTRSPGVMARHRDHSLEVVIVHTPRQADTFPDYVSRFRQKMVDIRTRFRETARLGLYQDYWVPPK</sequence>
<dbReference type="EMBL" id="JAWDGP010002436">
    <property type="protein sequence ID" value="KAK3783130.1"/>
    <property type="molecule type" value="Genomic_DNA"/>
</dbReference>
<evidence type="ECO:0000313" key="2">
    <source>
        <dbReference type="Proteomes" id="UP001283361"/>
    </source>
</evidence>
<comment type="caution">
    <text evidence="1">The sequence shown here is derived from an EMBL/GenBank/DDBJ whole genome shotgun (WGS) entry which is preliminary data.</text>
</comment>
<evidence type="ECO:0000313" key="1">
    <source>
        <dbReference type="EMBL" id="KAK3783130.1"/>
    </source>
</evidence>
<name>A0AAE1A8U6_9GAST</name>